<accession>A0A0F9PL26</accession>
<keyword evidence="1" id="KW-0472">Membrane</keyword>
<feature type="domain" description="VWFA" evidence="2">
    <location>
        <begin position="42"/>
        <end position="158"/>
    </location>
</feature>
<feature type="transmembrane region" description="Helical" evidence="1">
    <location>
        <begin position="285"/>
        <end position="307"/>
    </location>
</feature>
<keyword evidence="1" id="KW-0812">Transmembrane</keyword>
<protein>
    <recommendedName>
        <fullName evidence="2">VWFA domain-containing protein</fullName>
    </recommendedName>
</protein>
<reference evidence="3" key="1">
    <citation type="journal article" date="2015" name="Nature">
        <title>Complex archaea that bridge the gap between prokaryotes and eukaryotes.</title>
        <authorList>
            <person name="Spang A."/>
            <person name="Saw J.H."/>
            <person name="Jorgensen S.L."/>
            <person name="Zaremba-Niedzwiedzka K."/>
            <person name="Martijn J."/>
            <person name="Lind A.E."/>
            <person name="van Eijk R."/>
            <person name="Schleper C."/>
            <person name="Guy L."/>
            <person name="Ettema T.J."/>
        </authorList>
    </citation>
    <scope>NUCLEOTIDE SEQUENCE</scope>
</reference>
<dbReference type="Gene3D" id="3.40.50.410">
    <property type="entry name" value="von Willebrand factor, type A domain"/>
    <property type="match status" value="1"/>
</dbReference>
<dbReference type="InterPro" id="IPR036465">
    <property type="entry name" value="vWFA_dom_sf"/>
</dbReference>
<name>A0A0F9PL26_9ZZZZ</name>
<organism evidence="3">
    <name type="scientific">marine sediment metagenome</name>
    <dbReference type="NCBI Taxonomy" id="412755"/>
    <lineage>
        <taxon>unclassified sequences</taxon>
        <taxon>metagenomes</taxon>
        <taxon>ecological metagenomes</taxon>
    </lineage>
</organism>
<evidence type="ECO:0000313" key="3">
    <source>
        <dbReference type="EMBL" id="KKN25242.1"/>
    </source>
</evidence>
<dbReference type="SUPFAM" id="SSF53300">
    <property type="entry name" value="vWA-like"/>
    <property type="match status" value="1"/>
</dbReference>
<keyword evidence="1" id="KW-1133">Transmembrane helix</keyword>
<comment type="caution">
    <text evidence="3">The sequence shown here is derived from an EMBL/GenBank/DDBJ whole genome shotgun (WGS) entry which is preliminary data.</text>
</comment>
<feature type="transmembrane region" description="Helical" evidence="1">
    <location>
        <begin position="9"/>
        <end position="31"/>
    </location>
</feature>
<dbReference type="AlphaFoldDB" id="A0A0F9PL26"/>
<proteinExistence type="predicted"/>
<evidence type="ECO:0000256" key="1">
    <source>
        <dbReference type="SAM" id="Phobius"/>
    </source>
</evidence>
<dbReference type="EMBL" id="LAZR01002818">
    <property type="protein sequence ID" value="KKN25242.1"/>
    <property type="molecule type" value="Genomic_DNA"/>
</dbReference>
<dbReference type="Pfam" id="PF13519">
    <property type="entry name" value="VWA_2"/>
    <property type="match status" value="1"/>
</dbReference>
<dbReference type="InterPro" id="IPR002035">
    <property type="entry name" value="VWF_A"/>
</dbReference>
<gene>
    <name evidence="3" type="ORF">LCGC14_0886780</name>
</gene>
<sequence>MRVSYQKRILFTAISMLIAFTLIAAALWFPLVPRDVDITDSIFVLDITDSMNVKDVEIDGEQVTRLEWAKQFTKETILAMPCGSHAGLAIFSESRSLILINPVDVCTTYHDLTQMLEQINPHMAWARSSEVSKATYTAIKQAKKIQPVPSIVLMTDGHESPPLNPKLFPKFAGTPGQVHGVLVGIGGDELLPIPKTNPEGDLDGFWGVNEVMQKDVYASMRGDLQEYYENKPRTEHLSSQKKSHLATLAARVGFAFLSSPDDPNELVDVIKSESEPIVQTVDYDLYAWFSGIALVLILLVFLPYSLFSRKRNPSSVHD</sequence>
<evidence type="ECO:0000259" key="2">
    <source>
        <dbReference type="Pfam" id="PF13519"/>
    </source>
</evidence>